<proteinExistence type="predicted"/>
<sequence>MPSTVSLMLQLATIGPQSHEETSTSSTSRKQSYKEVRTTQLQTLQLEQTKTGFRTVSHRVQTSHVLGRSFGLSEEAKWPESPFLSSELATASLRKQQQQQWQQPIQLELPYGDALFCFAFLLP</sequence>
<feature type="region of interest" description="Disordered" evidence="1">
    <location>
        <begin position="14"/>
        <end position="34"/>
    </location>
</feature>
<keyword evidence="2" id="KW-0396">Initiation factor</keyword>
<gene>
    <name evidence="2" type="ORF">STAS_14207</name>
</gene>
<name>A0A5A7PYX5_STRAF</name>
<dbReference type="AlphaFoldDB" id="A0A5A7PYX5"/>
<dbReference type="Proteomes" id="UP000325081">
    <property type="component" value="Unassembled WGS sequence"/>
</dbReference>
<comment type="caution">
    <text evidence="2">The sequence shown here is derived from an EMBL/GenBank/DDBJ whole genome shotgun (WGS) entry which is preliminary data.</text>
</comment>
<reference evidence="3" key="1">
    <citation type="journal article" date="2019" name="Curr. Biol.">
        <title>Genome Sequence of Striga asiatica Provides Insight into the Evolution of Plant Parasitism.</title>
        <authorList>
            <person name="Yoshida S."/>
            <person name="Kim S."/>
            <person name="Wafula E.K."/>
            <person name="Tanskanen J."/>
            <person name="Kim Y.M."/>
            <person name="Honaas L."/>
            <person name="Yang Z."/>
            <person name="Spallek T."/>
            <person name="Conn C.E."/>
            <person name="Ichihashi Y."/>
            <person name="Cheong K."/>
            <person name="Cui S."/>
            <person name="Der J.P."/>
            <person name="Gundlach H."/>
            <person name="Jiao Y."/>
            <person name="Hori C."/>
            <person name="Ishida J.K."/>
            <person name="Kasahara H."/>
            <person name="Kiba T."/>
            <person name="Kim M.S."/>
            <person name="Koo N."/>
            <person name="Laohavisit A."/>
            <person name="Lee Y.H."/>
            <person name="Lumba S."/>
            <person name="McCourt P."/>
            <person name="Mortimer J.C."/>
            <person name="Mutuku J.M."/>
            <person name="Nomura T."/>
            <person name="Sasaki-Sekimoto Y."/>
            <person name="Seto Y."/>
            <person name="Wang Y."/>
            <person name="Wakatake T."/>
            <person name="Sakakibara H."/>
            <person name="Demura T."/>
            <person name="Yamaguchi S."/>
            <person name="Yoneyama K."/>
            <person name="Manabe R.I."/>
            <person name="Nelson D.C."/>
            <person name="Schulman A.H."/>
            <person name="Timko M.P."/>
            <person name="dePamphilis C.W."/>
            <person name="Choi D."/>
            <person name="Shirasu K."/>
        </authorList>
    </citation>
    <scope>NUCLEOTIDE SEQUENCE [LARGE SCALE GENOMIC DNA]</scope>
    <source>
        <strain evidence="3">cv. UVA1</strain>
    </source>
</reference>
<evidence type="ECO:0000256" key="1">
    <source>
        <dbReference type="SAM" id="MobiDB-lite"/>
    </source>
</evidence>
<dbReference type="EMBL" id="BKCP01005405">
    <property type="protein sequence ID" value="GER37778.1"/>
    <property type="molecule type" value="Genomic_DNA"/>
</dbReference>
<accession>A0A5A7PYX5</accession>
<keyword evidence="2" id="KW-0648">Protein biosynthesis</keyword>
<evidence type="ECO:0000313" key="2">
    <source>
        <dbReference type="EMBL" id="GER37778.1"/>
    </source>
</evidence>
<protein>
    <submittedName>
        <fullName evidence="2">Translation initiation factor IF-2</fullName>
    </submittedName>
</protein>
<dbReference type="GO" id="GO:0003743">
    <property type="term" value="F:translation initiation factor activity"/>
    <property type="evidence" value="ECO:0007669"/>
    <property type="project" value="UniProtKB-KW"/>
</dbReference>
<evidence type="ECO:0000313" key="3">
    <source>
        <dbReference type="Proteomes" id="UP000325081"/>
    </source>
</evidence>
<organism evidence="2 3">
    <name type="scientific">Striga asiatica</name>
    <name type="common">Asiatic witchweed</name>
    <name type="synonym">Buchnera asiatica</name>
    <dbReference type="NCBI Taxonomy" id="4170"/>
    <lineage>
        <taxon>Eukaryota</taxon>
        <taxon>Viridiplantae</taxon>
        <taxon>Streptophyta</taxon>
        <taxon>Embryophyta</taxon>
        <taxon>Tracheophyta</taxon>
        <taxon>Spermatophyta</taxon>
        <taxon>Magnoliopsida</taxon>
        <taxon>eudicotyledons</taxon>
        <taxon>Gunneridae</taxon>
        <taxon>Pentapetalae</taxon>
        <taxon>asterids</taxon>
        <taxon>lamiids</taxon>
        <taxon>Lamiales</taxon>
        <taxon>Orobanchaceae</taxon>
        <taxon>Buchnereae</taxon>
        <taxon>Striga</taxon>
    </lineage>
</organism>
<keyword evidence="3" id="KW-1185">Reference proteome</keyword>